<reference evidence="5" key="1">
    <citation type="journal article" date="2017" name="Genome Announc.">
        <title>Draft Genome Sequence of Terrimicrobium sacchariphilum NM-5T, a Facultative Anaerobic Soil Bacterium of the Class Spartobacteria.</title>
        <authorList>
            <person name="Qiu Y.L."/>
            <person name="Tourlousse D.M."/>
            <person name="Matsuura N."/>
            <person name="Ohashi A."/>
            <person name="Sekiguchi Y."/>
        </authorList>
    </citation>
    <scope>NUCLEOTIDE SEQUENCE [LARGE SCALE GENOMIC DNA]</scope>
    <source>
        <strain evidence="5">NM-5</strain>
    </source>
</reference>
<dbReference type="InterPro" id="IPR001031">
    <property type="entry name" value="Thioesterase"/>
</dbReference>
<dbReference type="RefSeq" id="WP_075080827.1">
    <property type="nucleotide sequence ID" value="NZ_BDCO01000003.1"/>
</dbReference>
<evidence type="ECO:0000313" key="4">
    <source>
        <dbReference type="EMBL" id="GAT34963.1"/>
    </source>
</evidence>
<dbReference type="GO" id="GO:0044550">
    <property type="term" value="P:secondary metabolite biosynthetic process"/>
    <property type="evidence" value="ECO:0007669"/>
    <property type="project" value="TreeGrafter"/>
</dbReference>
<dbReference type="Pfam" id="PF00501">
    <property type="entry name" value="AMP-binding"/>
    <property type="match status" value="1"/>
</dbReference>
<sequence>MRDSSASAGLSTAVFLHKEAADPAVQNAQLSVSFGEKIEAGKIRDTWNSLLAAKALLRAGIYQTPEGCVLREAAAREMRWQHLDWTKDDREGIPVQWGALLASEAEMSFALEGAPLFRGVTIELPGGGTHLLLTFPQCLLSEEEIYRLLSEYLAAIDGHAPAHETEIPATSSGDASTDWWKEHAKAAPFTLALHPASDALRTPASVSHLYQRDDSRGLHNAASKLGVSLGTLIQGVAAIVIGRLGSAPDFTWLSNPPGVSHLLPTPVSLKGSQTFSDWITAFELDEQDRAAHAGVSLPGILPVLGRRLAEYPIAFRSLPASVSDRIQAAQPRWMNFDAKIMGRPLTPVSIDLHDGSRISLEVFYTADRWTSEQADRVLARLLSAIAGVLADPEIELGALTGALDTDTLPAVTCVPLPSAGKSFEERICDTAAKLSTELAVQGEGEAALSYGDLLSHARSLASYLKQENLAEGWVIAVCLVPTPWLPVALLGIALAGDTCVALDPEAAREWLADKAASCDAELVICDSRTASFFEGGSRRVLVIDQHWETIAAAPVFEKISHEPKTAYLLLGTESDPAPRVASIQPDFVGSVLKESIARWRLRPGSSIPLNFSAGTGAFLEVLLSALASGATILLPPTASVASSFAWNPTHLRLSLFQWRNLLAELRRGSVTLPESLRAVAIEADAVPADLFAEWLTFAGEEIATHIFWSPVSNAGLGIRSFVKGGSAATLPATGFPTPGLSVTFVDALGRDLPPHIEGEALIKLIDGDQEWKMPAWRDEHGAFYFLTESCAEAKIRQTLGVLDTVVAEVDSRRGAWVLRKSDALPANALEQINGVLSSARKIDFVQEVDLFPVTPVGELKVAALPTPARIAKPKQQAKPEPAPAPKASAAPRVPEARPAESSVAAESAPQPAPQPVRRDWEPLVLLSREPSTPNLILVHDAGGDPAVYDSLAATLRGDWTIYATAARGFHQPESCHEAVEDEAAALVRALIDLDPVGPYHLFGYGYGALLAYEMARQLRETNRPVHYLALAGTPPELQGGKVWLRSFTRLFSGQAAQREIPATPAGEAHLRATRAYRPAPLDGPAGVILGSDQGRDVENAWLNAIPEGFVERVTNPVASLLDEPGVKRLAVILREWAVPSAEE</sequence>
<gene>
    <name evidence="4" type="ORF">TSACC_323</name>
</gene>
<dbReference type="InterPro" id="IPR000873">
    <property type="entry name" value="AMP-dep_synth/lig_dom"/>
</dbReference>
<dbReference type="InterPro" id="IPR042099">
    <property type="entry name" value="ANL_N_sf"/>
</dbReference>
<feature type="region of interest" description="Disordered" evidence="1">
    <location>
        <begin position="870"/>
        <end position="916"/>
    </location>
</feature>
<feature type="domain" description="Thioesterase" evidence="3">
    <location>
        <begin position="934"/>
        <end position="1035"/>
    </location>
</feature>
<dbReference type="AlphaFoldDB" id="A0A146GCQ8"/>
<comment type="caution">
    <text evidence="4">The sequence shown here is derived from an EMBL/GenBank/DDBJ whole genome shotgun (WGS) entry which is preliminary data.</text>
</comment>
<accession>A0A146GCQ8</accession>
<dbReference type="SUPFAM" id="SSF56801">
    <property type="entry name" value="Acetyl-CoA synthetase-like"/>
    <property type="match status" value="1"/>
</dbReference>
<dbReference type="GO" id="GO:0005737">
    <property type="term" value="C:cytoplasm"/>
    <property type="evidence" value="ECO:0007669"/>
    <property type="project" value="TreeGrafter"/>
</dbReference>
<dbReference type="Proteomes" id="UP000076023">
    <property type="component" value="Unassembled WGS sequence"/>
</dbReference>
<dbReference type="GO" id="GO:0043041">
    <property type="term" value="P:amino acid activation for nonribosomal peptide biosynthetic process"/>
    <property type="evidence" value="ECO:0007669"/>
    <property type="project" value="TreeGrafter"/>
</dbReference>
<dbReference type="Gene3D" id="3.40.50.12780">
    <property type="entry name" value="N-terminal domain of ligase-like"/>
    <property type="match status" value="1"/>
</dbReference>
<dbReference type="InterPro" id="IPR023213">
    <property type="entry name" value="CAT-like_dom_sf"/>
</dbReference>
<dbReference type="Gene3D" id="3.30.559.10">
    <property type="entry name" value="Chloramphenicol acetyltransferase-like domain"/>
    <property type="match status" value="1"/>
</dbReference>
<dbReference type="GO" id="GO:0031177">
    <property type="term" value="F:phosphopantetheine binding"/>
    <property type="evidence" value="ECO:0007669"/>
    <property type="project" value="TreeGrafter"/>
</dbReference>
<dbReference type="SUPFAM" id="SSF52777">
    <property type="entry name" value="CoA-dependent acyltransferases"/>
    <property type="match status" value="2"/>
</dbReference>
<dbReference type="PANTHER" id="PTHR45527">
    <property type="entry name" value="NONRIBOSOMAL PEPTIDE SYNTHETASE"/>
    <property type="match status" value="1"/>
</dbReference>
<feature type="domain" description="AMP-dependent synthetase/ligase" evidence="2">
    <location>
        <begin position="436"/>
        <end position="763"/>
    </location>
</feature>
<dbReference type="Gene3D" id="3.40.50.1820">
    <property type="entry name" value="alpha/beta hydrolase"/>
    <property type="match status" value="1"/>
</dbReference>
<feature type="compositionally biased region" description="Low complexity" evidence="1">
    <location>
        <begin position="899"/>
        <end position="909"/>
    </location>
</feature>
<keyword evidence="5" id="KW-1185">Reference proteome</keyword>
<evidence type="ECO:0000259" key="3">
    <source>
        <dbReference type="Pfam" id="PF00975"/>
    </source>
</evidence>
<evidence type="ECO:0000259" key="2">
    <source>
        <dbReference type="Pfam" id="PF00501"/>
    </source>
</evidence>
<name>A0A146GCQ8_TERSA</name>
<proteinExistence type="predicted"/>
<dbReference type="EMBL" id="BDCO01000003">
    <property type="protein sequence ID" value="GAT34963.1"/>
    <property type="molecule type" value="Genomic_DNA"/>
</dbReference>
<dbReference type="STRING" id="690879.TSACC_323"/>
<dbReference type="FunCoup" id="A0A146GCQ8">
    <property type="interactions" value="63"/>
</dbReference>
<dbReference type="Pfam" id="PF00975">
    <property type="entry name" value="Thioesterase"/>
    <property type="match status" value="1"/>
</dbReference>
<evidence type="ECO:0000313" key="5">
    <source>
        <dbReference type="Proteomes" id="UP000076023"/>
    </source>
</evidence>
<protein>
    <submittedName>
        <fullName evidence="4">Non-ribosomal peptide synthetase component F</fullName>
    </submittedName>
</protein>
<evidence type="ECO:0000256" key="1">
    <source>
        <dbReference type="SAM" id="MobiDB-lite"/>
    </source>
</evidence>
<dbReference type="InParanoid" id="A0A146GCQ8"/>
<dbReference type="PANTHER" id="PTHR45527:SF1">
    <property type="entry name" value="FATTY ACID SYNTHASE"/>
    <property type="match status" value="1"/>
</dbReference>
<dbReference type="Gene3D" id="3.30.559.30">
    <property type="entry name" value="Nonribosomal peptide synthetase, condensation domain"/>
    <property type="match status" value="1"/>
</dbReference>
<dbReference type="OrthoDB" id="4317020at2"/>
<dbReference type="SUPFAM" id="SSF53474">
    <property type="entry name" value="alpha/beta-Hydrolases"/>
    <property type="match status" value="1"/>
</dbReference>
<feature type="compositionally biased region" description="Low complexity" evidence="1">
    <location>
        <begin position="873"/>
        <end position="893"/>
    </location>
</feature>
<dbReference type="InterPro" id="IPR029058">
    <property type="entry name" value="AB_hydrolase_fold"/>
</dbReference>
<organism evidence="4 5">
    <name type="scientific">Terrimicrobium sacchariphilum</name>
    <dbReference type="NCBI Taxonomy" id="690879"/>
    <lineage>
        <taxon>Bacteria</taxon>
        <taxon>Pseudomonadati</taxon>
        <taxon>Verrucomicrobiota</taxon>
        <taxon>Terrimicrobiia</taxon>
        <taxon>Terrimicrobiales</taxon>
        <taxon>Terrimicrobiaceae</taxon>
        <taxon>Terrimicrobium</taxon>
    </lineage>
</organism>